<dbReference type="PANTHER" id="PTHR43777:SF1">
    <property type="entry name" value="MOLYBDENUM COFACTOR CYTIDYLYLTRANSFERASE"/>
    <property type="match status" value="1"/>
</dbReference>
<dbReference type="InterPro" id="IPR025877">
    <property type="entry name" value="MobA-like_NTP_Trfase"/>
</dbReference>
<proteinExistence type="predicted"/>
<dbReference type="PANTHER" id="PTHR43777">
    <property type="entry name" value="MOLYBDENUM COFACTOR CYTIDYLYLTRANSFERASE"/>
    <property type="match status" value="1"/>
</dbReference>
<gene>
    <name evidence="2" type="ORF">ACFPOG_28875</name>
</gene>
<dbReference type="Gene3D" id="3.90.550.10">
    <property type="entry name" value="Spore Coat Polysaccharide Biosynthesis Protein SpsA, Chain A"/>
    <property type="match status" value="1"/>
</dbReference>
<evidence type="ECO:0000313" key="3">
    <source>
        <dbReference type="Proteomes" id="UP001596044"/>
    </source>
</evidence>
<dbReference type="InterPro" id="IPR029044">
    <property type="entry name" value="Nucleotide-diphossugar_trans"/>
</dbReference>
<feature type="domain" description="MobA-like NTP transferase" evidence="1">
    <location>
        <begin position="9"/>
        <end position="177"/>
    </location>
</feature>
<evidence type="ECO:0000313" key="2">
    <source>
        <dbReference type="EMBL" id="MFC5452227.1"/>
    </source>
</evidence>
<sequence>METNIRVAGVYLAAGSSSRMGTAKLSLAAAPGVQLGSLALMQALRSKLEHVLVVTREGDAGAWIPEAAQPYAVSGKCRVVTCKEAASGMAHSLHTGVRLADELGADALLVMLADQPFVTADMLDRLIAAYARERESGMDYIASGDQGLPKPPIVLGRGMWQAVLALRGDVGARGLFSSPQFRGMLLPEENALRFMDVDTPEMYRSMLKMMQHFAECQYK</sequence>
<dbReference type="SUPFAM" id="SSF53448">
    <property type="entry name" value="Nucleotide-diphospho-sugar transferases"/>
    <property type="match status" value="1"/>
</dbReference>
<protein>
    <submittedName>
        <fullName evidence="2">Nucleotidyltransferase family protein</fullName>
    </submittedName>
</protein>
<keyword evidence="3" id="KW-1185">Reference proteome</keyword>
<dbReference type="RefSeq" id="WP_270877656.1">
    <property type="nucleotide sequence ID" value="NZ_JAQFVF010000005.1"/>
</dbReference>
<name>A0ABW0KI14_9BACL</name>
<comment type="caution">
    <text evidence="2">The sequence shown here is derived from an EMBL/GenBank/DDBJ whole genome shotgun (WGS) entry which is preliminary data.</text>
</comment>
<evidence type="ECO:0000259" key="1">
    <source>
        <dbReference type="Pfam" id="PF12804"/>
    </source>
</evidence>
<dbReference type="Pfam" id="PF12804">
    <property type="entry name" value="NTP_transf_3"/>
    <property type="match status" value="1"/>
</dbReference>
<accession>A0ABW0KI14</accession>
<reference evidence="3" key="1">
    <citation type="journal article" date="2019" name="Int. J. Syst. Evol. Microbiol.">
        <title>The Global Catalogue of Microorganisms (GCM) 10K type strain sequencing project: providing services to taxonomists for standard genome sequencing and annotation.</title>
        <authorList>
            <consortium name="The Broad Institute Genomics Platform"/>
            <consortium name="The Broad Institute Genome Sequencing Center for Infectious Disease"/>
            <person name="Wu L."/>
            <person name="Ma J."/>
        </authorList>
    </citation>
    <scope>NUCLEOTIDE SEQUENCE [LARGE SCALE GENOMIC DNA]</scope>
    <source>
        <strain evidence="3">KACC 11904</strain>
    </source>
</reference>
<dbReference type="EMBL" id="JBHSMJ010000042">
    <property type="protein sequence ID" value="MFC5452227.1"/>
    <property type="molecule type" value="Genomic_DNA"/>
</dbReference>
<dbReference type="Proteomes" id="UP001596044">
    <property type="component" value="Unassembled WGS sequence"/>
</dbReference>
<dbReference type="CDD" id="cd04182">
    <property type="entry name" value="GT_2_like_f"/>
    <property type="match status" value="1"/>
</dbReference>
<organism evidence="2 3">
    <name type="scientific">Paenibacillus aestuarii</name>
    <dbReference type="NCBI Taxonomy" id="516965"/>
    <lineage>
        <taxon>Bacteria</taxon>
        <taxon>Bacillati</taxon>
        <taxon>Bacillota</taxon>
        <taxon>Bacilli</taxon>
        <taxon>Bacillales</taxon>
        <taxon>Paenibacillaceae</taxon>
        <taxon>Paenibacillus</taxon>
    </lineage>
</organism>